<dbReference type="RefSeq" id="WP_310026389.1">
    <property type="nucleotide sequence ID" value="NZ_JAVDVI010000007.1"/>
</dbReference>
<dbReference type="Proteomes" id="UP001255185">
    <property type="component" value="Unassembled WGS sequence"/>
</dbReference>
<proteinExistence type="predicted"/>
<feature type="domain" description="Putative auto-transporter adhesin head GIN" evidence="1">
    <location>
        <begin position="40"/>
        <end position="259"/>
    </location>
</feature>
<evidence type="ECO:0000259" key="1">
    <source>
        <dbReference type="Pfam" id="PF10988"/>
    </source>
</evidence>
<dbReference type="Pfam" id="PF10988">
    <property type="entry name" value="DUF2807"/>
    <property type="match status" value="1"/>
</dbReference>
<accession>A0ABU1TQ10</accession>
<name>A0ABU1TQ10_9FLAO</name>
<dbReference type="InterPro" id="IPR021255">
    <property type="entry name" value="DUF2807"/>
</dbReference>
<dbReference type="Gene3D" id="2.160.20.120">
    <property type="match status" value="1"/>
</dbReference>
<reference evidence="2 3" key="1">
    <citation type="submission" date="2023-07" db="EMBL/GenBank/DDBJ databases">
        <title>Sorghum-associated microbial communities from plants grown in Nebraska, USA.</title>
        <authorList>
            <person name="Schachtman D."/>
        </authorList>
    </citation>
    <scope>NUCLEOTIDE SEQUENCE [LARGE SCALE GENOMIC DNA]</scope>
    <source>
        <strain evidence="2 3">3773</strain>
    </source>
</reference>
<organism evidence="2 3">
    <name type="scientific">Flavobacterium arsenatis</name>
    <dbReference type="NCBI Taxonomy" id="1484332"/>
    <lineage>
        <taxon>Bacteria</taxon>
        <taxon>Pseudomonadati</taxon>
        <taxon>Bacteroidota</taxon>
        <taxon>Flavobacteriia</taxon>
        <taxon>Flavobacteriales</taxon>
        <taxon>Flavobacteriaceae</taxon>
        <taxon>Flavobacterium</taxon>
    </lineage>
</organism>
<protein>
    <recommendedName>
        <fullName evidence="1">Putative auto-transporter adhesin head GIN domain-containing protein</fullName>
    </recommendedName>
</protein>
<comment type="caution">
    <text evidence="2">The sequence shown here is derived from an EMBL/GenBank/DDBJ whole genome shotgun (WGS) entry which is preliminary data.</text>
</comment>
<evidence type="ECO:0000313" key="2">
    <source>
        <dbReference type="EMBL" id="MDR6967991.1"/>
    </source>
</evidence>
<keyword evidence="3" id="KW-1185">Reference proteome</keyword>
<gene>
    <name evidence="2" type="ORF">J2X31_002005</name>
</gene>
<sequence length="278" mass="31056">MKKIAFIVVAVFISTLTFSQKKERVKGSKIVTIAQKEVQDFTAIEVQDNLEIFLIKGDKNGVELEADDNLHDAIDLKYNGGTLILSSAQDILGFKKFTIRVIYTDELKTVEAKNKAKIHGPEEINLEEVTFKSFENSKMFLNVNVKALTIVGNDKSEIQLNAKSESVKIELSKNSEMKALISSTEIKFDMYQKSKATIEGDVIDLKLRFDNNSNFIGKNLNAKNCELVAEGYSNATLLVETSLNLDATGSSEIYLYGEPKIELAKFTDNATLYKKSLK</sequence>
<evidence type="ECO:0000313" key="3">
    <source>
        <dbReference type="Proteomes" id="UP001255185"/>
    </source>
</evidence>
<dbReference type="EMBL" id="JAVDVI010000007">
    <property type="protein sequence ID" value="MDR6967991.1"/>
    <property type="molecule type" value="Genomic_DNA"/>
</dbReference>